<keyword evidence="3" id="KW-1185">Reference proteome</keyword>
<dbReference type="PANTHER" id="PTHR32094:SF5">
    <property type="entry name" value="FANCONI ANEMIA GROUP E PROTEIN"/>
    <property type="match status" value="1"/>
</dbReference>
<dbReference type="OMA" id="WSCVERR"/>
<dbReference type="PANTHER" id="PTHR32094">
    <property type="entry name" value="FANCONI ANEMIA GROUP E PROTEIN"/>
    <property type="match status" value="1"/>
</dbReference>
<dbReference type="STRING" id="2880.D7FQ65"/>
<dbReference type="EMBL" id="FN649727">
    <property type="protein sequence ID" value="CBJ48397.1"/>
    <property type="molecule type" value="Genomic_DNA"/>
</dbReference>
<evidence type="ECO:0000256" key="1">
    <source>
        <dbReference type="SAM" id="MobiDB-lite"/>
    </source>
</evidence>
<feature type="compositionally biased region" description="Gly residues" evidence="1">
    <location>
        <begin position="116"/>
        <end position="128"/>
    </location>
</feature>
<feature type="region of interest" description="Disordered" evidence="1">
    <location>
        <begin position="112"/>
        <end position="136"/>
    </location>
</feature>
<protein>
    <submittedName>
        <fullName evidence="2">Uncharacterized protein</fullName>
    </submittedName>
</protein>
<dbReference type="InterPro" id="IPR039685">
    <property type="entry name" value="FANCE"/>
</dbReference>
<dbReference type="AlphaFoldDB" id="D7FQ65"/>
<dbReference type="EMBL" id="FN648375">
    <property type="protein sequence ID" value="CBJ48397.1"/>
    <property type="molecule type" value="Genomic_DNA"/>
</dbReference>
<dbReference type="GO" id="GO:0043240">
    <property type="term" value="C:Fanconi anaemia nuclear complex"/>
    <property type="evidence" value="ECO:0007669"/>
    <property type="project" value="InterPro"/>
</dbReference>
<dbReference type="OrthoDB" id="3247158at2759"/>
<sequence length="239" mass="24621">MAICDGFVTPALSLRNCLAFVRAVLVPRARALNAPASRLLVTAVSGIGKARPGVVIDGLVLPLLCGGDPASAVGSAQCELCTRLIKQILPKDTLEAVLVGLCGPAEDESAQTAGGWIEGPSGGSGGNGTNAAAGRRHDAAGSSSRCVWTELTVPVMTTALNLKPALSDRAIAALVRGVEAAAERAALQKSLKFTTLIHSLVTRYGPQLKPHVPVLRTAVGRCSTFMVKAVLAALQRLEN</sequence>
<dbReference type="Proteomes" id="UP000002630">
    <property type="component" value="Linkage Group LG02"/>
</dbReference>
<proteinExistence type="predicted"/>
<accession>D7FQ65</accession>
<evidence type="ECO:0000313" key="3">
    <source>
        <dbReference type="Proteomes" id="UP000002630"/>
    </source>
</evidence>
<name>D7FQ65_ECTSI</name>
<evidence type="ECO:0000313" key="2">
    <source>
        <dbReference type="EMBL" id="CBJ48397.1"/>
    </source>
</evidence>
<dbReference type="InParanoid" id="D7FQ65"/>
<organism evidence="2 3">
    <name type="scientific">Ectocarpus siliculosus</name>
    <name type="common">Brown alga</name>
    <name type="synonym">Conferva siliculosa</name>
    <dbReference type="NCBI Taxonomy" id="2880"/>
    <lineage>
        <taxon>Eukaryota</taxon>
        <taxon>Sar</taxon>
        <taxon>Stramenopiles</taxon>
        <taxon>Ochrophyta</taxon>
        <taxon>PX clade</taxon>
        <taxon>Phaeophyceae</taxon>
        <taxon>Ectocarpales</taxon>
        <taxon>Ectocarpaceae</taxon>
        <taxon>Ectocarpus</taxon>
    </lineage>
</organism>
<gene>
    <name evidence="2" type="ORF">Esi_0002_0187</name>
</gene>
<dbReference type="GO" id="GO:0036297">
    <property type="term" value="P:interstrand cross-link repair"/>
    <property type="evidence" value="ECO:0007669"/>
    <property type="project" value="InterPro"/>
</dbReference>
<reference evidence="2 3" key="1">
    <citation type="journal article" date="2010" name="Nature">
        <title>The Ectocarpus genome and the independent evolution of multicellularity in brown algae.</title>
        <authorList>
            <person name="Cock J.M."/>
            <person name="Sterck L."/>
            <person name="Rouze P."/>
            <person name="Scornet D."/>
            <person name="Allen A.E."/>
            <person name="Amoutzias G."/>
            <person name="Anthouard V."/>
            <person name="Artiguenave F."/>
            <person name="Aury J.M."/>
            <person name="Badger J.H."/>
            <person name="Beszteri B."/>
            <person name="Billiau K."/>
            <person name="Bonnet E."/>
            <person name="Bothwell J.H."/>
            <person name="Bowler C."/>
            <person name="Boyen C."/>
            <person name="Brownlee C."/>
            <person name="Carrano C.J."/>
            <person name="Charrier B."/>
            <person name="Cho G.Y."/>
            <person name="Coelho S.M."/>
            <person name="Collen J."/>
            <person name="Corre E."/>
            <person name="Da Silva C."/>
            <person name="Delage L."/>
            <person name="Delaroque N."/>
            <person name="Dittami S.M."/>
            <person name="Doulbeau S."/>
            <person name="Elias M."/>
            <person name="Farnham G."/>
            <person name="Gachon C.M."/>
            <person name="Gschloessl B."/>
            <person name="Heesch S."/>
            <person name="Jabbari K."/>
            <person name="Jubin C."/>
            <person name="Kawai H."/>
            <person name="Kimura K."/>
            <person name="Kloareg B."/>
            <person name="Kupper F.C."/>
            <person name="Lang D."/>
            <person name="Le Bail A."/>
            <person name="Leblanc C."/>
            <person name="Lerouge P."/>
            <person name="Lohr M."/>
            <person name="Lopez P.J."/>
            <person name="Martens C."/>
            <person name="Maumus F."/>
            <person name="Michel G."/>
            <person name="Miranda-Saavedra D."/>
            <person name="Morales J."/>
            <person name="Moreau H."/>
            <person name="Motomura T."/>
            <person name="Nagasato C."/>
            <person name="Napoli C.A."/>
            <person name="Nelson D.R."/>
            <person name="Nyvall-Collen P."/>
            <person name="Peters A.F."/>
            <person name="Pommier C."/>
            <person name="Potin P."/>
            <person name="Poulain J."/>
            <person name="Quesneville H."/>
            <person name="Read B."/>
            <person name="Rensing S.A."/>
            <person name="Ritter A."/>
            <person name="Rousvoal S."/>
            <person name="Samanta M."/>
            <person name="Samson G."/>
            <person name="Schroeder D.C."/>
            <person name="Segurens B."/>
            <person name="Strittmatter M."/>
            <person name="Tonon T."/>
            <person name="Tregear J.W."/>
            <person name="Valentin K."/>
            <person name="von Dassow P."/>
            <person name="Yamagishi T."/>
            <person name="Van de Peer Y."/>
            <person name="Wincker P."/>
        </authorList>
    </citation>
    <scope>NUCLEOTIDE SEQUENCE [LARGE SCALE GENOMIC DNA]</scope>
    <source>
        <strain evidence="3">Ec32 / CCAP1310/4</strain>
    </source>
</reference>
<dbReference type="Gene3D" id="1.25.40.480">
    <property type="match status" value="1"/>
</dbReference>